<dbReference type="KEGG" id="ard:AXF14_04885"/>
<keyword evidence="3" id="KW-1185">Reference proteome</keyword>
<organism evidence="2 3">
    <name type="scientific">Actinomyces radicidentis</name>
    <dbReference type="NCBI Taxonomy" id="111015"/>
    <lineage>
        <taxon>Bacteria</taxon>
        <taxon>Bacillati</taxon>
        <taxon>Actinomycetota</taxon>
        <taxon>Actinomycetes</taxon>
        <taxon>Actinomycetales</taxon>
        <taxon>Actinomycetaceae</taxon>
        <taxon>Actinomyces</taxon>
    </lineage>
</organism>
<dbReference type="AlphaFoldDB" id="A0A109W2E8"/>
<dbReference type="InterPro" id="IPR004919">
    <property type="entry name" value="GmrSD_N"/>
</dbReference>
<dbReference type="PANTHER" id="PTHR37292">
    <property type="entry name" value="VNG6097C"/>
    <property type="match status" value="1"/>
</dbReference>
<dbReference type="EMBL" id="CP014228">
    <property type="protein sequence ID" value="AMD87048.1"/>
    <property type="molecule type" value="Genomic_DNA"/>
</dbReference>
<evidence type="ECO:0000259" key="1">
    <source>
        <dbReference type="Pfam" id="PF03235"/>
    </source>
</evidence>
<sequence length="549" mass="60139">MAESQAESTSTAYTITQLRELVSSGGLRVPQFQRSFRWDAKDVSSLFDSIVKGYPFGSLLLWQREAPEDQITVGALRIPAPQRHDALWVVDGQQRVTSLVNAVDPVGARDPRFALGYSLRHDEIVRGSALNDPLAIPLPDLYDFSRALAWLSENPEAADRAAQVQELAGRLNRITVPATVMKNADEGTLREVFDRINSRGRRLTEAEIFDAIHGGPGAGTTVDGIAERVQAQTLFGHVEAKTVVQALLVRRHTDISRDVHGEFSESRRRASDFPEETEAEAFDATERALVAAVRFLQDVCGIPHMTLVPFRFQLLVLVRVFAFFPAPHDRNVELLSRWVWRTSAGAGRLGLAGSQTDLRRLAGYVVPDDESGSVQRLVRDAALDDGPDVPDLRVFRATRSDSKMILAALWNRAPVDAVTSEPISREVLAEALTGASTPAPVVADLVPAGGLPDDAPIAAAKMISIREGRDLLDAIDEGTDLASLLLDEVMVERLRARDVSGFLARRAKALTVYLTDFLDARTAWAQDDTPPLADLVFDDDDEEDGQVAL</sequence>
<reference evidence="3" key="1">
    <citation type="submission" date="2016-02" db="EMBL/GenBank/DDBJ databases">
        <authorList>
            <person name="Holder M.E."/>
            <person name="Ajami N.J."/>
            <person name="Petrosino J.F."/>
        </authorList>
    </citation>
    <scope>NUCLEOTIDE SEQUENCE [LARGE SCALE GENOMIC DNA]</scope>
    <source>
        <strain evidence="3">CCUG 36733</strain>
    </source>
</reference>
<dbReference type="STRING" id="111015.AXF14_04885"/>
<feature type="domain" description="GmrSD restriction endonucleases N-terminal" evidence="1">
    <location>
        <begin position="20"/>
        <end position="212"/>
    </location>
</feature>
<evidence type="ECO:0000313" key="3">
    <source>
        <dbReference type="Proteomes" id="UP000065220"/>
    </source>
</evidence>
<proteinExistence type="predicted"/>
<dbReference type="Proteomes" id="UP000065220">
    <property type="component" value="Chromosome"/>
</dbReference>
<dbReference type="Pfam" id="PF03235">
    <property type="entry name" value="GmrSD_N"/>
    <property type="match status" value="1"/>
</dbReference>
<protein>
    <recommendedName>
        <fullName evidence="1">GmrSD restriction endonucleases N-terminal domain-containing protein</fullName>
    </recommendedName>
</protein>
<name>A0A109W2E8_ACTRD</name>
<gene>
    <name evidence="2" type="ORF">AXF14_04885</name>
</gene>
<evidence type="ECO:0000313" key="2">
    <source>
        <dbReference type="EMBL" id="AMD87048.1"/>
    </source>
</evidence>
<dbReference type="OrthoDB" id="9787127at2"/>
<accession>A0A109W2E8</accession>
<dbReference type="RefSeq" id="WP_067941312.1">
    <property type="nucleotide sequence ID" value="NZ_CP014228.1"/>
</dbReference>
<dbReference type="PANTHER" id="PTHR37292:SF2">
    <property type="entry name" value="DUF262 DOMAIN-CONTAINING PROTEIN"/>
    <property type="match status" value="1"/>
</dbReference>